<evidence type="ECO:0008006" key="4">
    <source>
        <dbReference type="Google" id="ProtNLM"/>
    </source>
</evidence>
<gene>
    <name evidence="2" type="primary">Dmoj\GI25661</name>
    <name evidence="2" type="ORF">Dmoj_GI25661</name>
</gene>
<accession>A0A0Q9XHD0</accession>
<evidence type="ECO:0000313" key="2">
    <source>
        <dbReference type="EMBL" id="KRG02899.1"/>
    </source>
</evidence>
<name>A0A0Q9XHD0_DROMO</name>
<dbReference type="EMBL" id="CH933807">
    <property type="protein sequence ID" value="KRG02899.1"/>
    <property type="molecule type" value="Genomic_DNA"/>
</dbReference>
<keyword evidence="3" id="KW-1185">Reference proteome</keyword>
<dbReference type="AlphaFoldDB" id="A0A0Q9XHD0"/>
<keyword evidence="1" id="KW-0732">Signal</keyword>
<proteinExistence type="predicted"/>
<evidence type="ECO:0000313" key="3">
    <source>
        <dbReference type="Proteomes" id="UP000009192"/>
    </source>
</evidence>
<dbReference type="Proteomes" id="UP000009192">
    <property type="component" value="Unassembled WGS sequence"/>
</dbReference>
<protein>
    <recommendedName>
        <fullName evidence="4">Acp3</fullName>
    </recommendedName>
</protein>
<feature type="signal peptide" evidence="1">
    <location>
        <begin position="1"/>
        <end position="21"/>
    </location>
</feature>
<organism evidence="2 3">
    <name type="scientific">Drosophila mojavensis</name>
    <name type="common">Fruit fly</name>
    <dbReference type="NCBI Taxonomy" id="7230"/>
    <lineage>
        <taxon>Eukaryota</taxon>
        <taxon>Metazoa</taxon>
        <taxon>Ecdysozoa</taxon>
        <taxon>Arthropoda</taxon>
        <taxon>Hexapoda</taxon>
        <taxon>Insecta</taxon>
        <taxon>Pterygota</taxon>
        <taxon>Neoptera</taxon>
        <taxon>Endopterygota</taxon>
        <taxon>Diptera</taxon>
        <taxon>Brachycera</taxon>
        <taxon>Muscomorpha</taxon>
        <taxon>Ephydroidea</taxon>
        <taxon>Drosophilidae</taxon>
        <taxon>Drosophila</taxon>
    </lineage>
</organism>
<reference evidence="2 3" key="1">
    <citation type="journal article" date="2007" name="Nature">
        <title>Evolution of genes and genomes on the Drosophila phylogeny.</title>
        <authorList>
            <consortium name="Drosophila 12 Genomes Consortium"/>
            <person name="Clark A.G."/>
            <person name="Eisen M.B."/>
            <person name="Smith D.R."/>
            <person name="Bergman C.M."/>
            <person name="Oliver B."/>
            <person name="Markow T.A."/>
            <person name="Kaufman T.C."/>
            <person name="Kellis M."/>
            <person name="Gelbart W."/>
            <person name="Iyer V.N."/>
            <person name="Pollard D.A."/>
            <person name="Sackton T.B."/>
            <person name="Larracuente A.M."/>
            <person name="Singh N.D."/>
            <person name="Abad J.P."/>
            <person name="Abt D.N."/>
            <person name="Adryan B."/>
            <person name="Aguade M."/>
            <person name="Akashi H."/>
            <person name="Anderson W.W."/>
            <person name="Aquadro C.F."/>
            <person name="Ardell D.H."/>
            <person name="Arguello R."/>
            <person name="Artieri C.G."/>
            <person name="Barbash D.A."/>
            <person name="Barker D."/>
            <person name="Barsanti P."/>
            <person name="Batterham P."/>
            <person name="Batzoglou S."/>
            <person name="Begun D."/>
            <person name="Bhutkar A."/>
            <person name="Blanco E."/>
            <person name="Bosak S.A."/>
            <person name="Bradley R.K."/>
            <person name="Brand A.D."/>
            <person name="Brent M.R."/>
            <person name="Brooks A.N."/>
            <person name="Brown R.H."/>
            <person name="Butlin R.K."/>
            <person name="Caggese C."/>
            <person name="Calvi B.R."/>
            <person name="Bernardo de Carvalho A."/>
            <person name="Caspi A."/>
            <person name="Castrezana S."/>
            <person name="Celniker S.E."/>
            <person name="Chang J.L."/>
            <person name="Chapple C."/>
            <person name="Chatterji S."/>
            <person name="Chinwalla A."/>
            <person name="Civetta A."/>
            <person name="Clifton S.W."/>
            <person name="Comeron J.M."/>
            <person name="Costello J.C."/>
            <person name="Coyne J.A."/>
            <person name="Daub J."/>
            <person name="David R.G."/>
            <person name="Delcher A.L."/>
            <person name="Delehaunty K."/>
            <person name="Do C.B."/>
            <person name="Ebling H."/>
            <person name="Edwards K."/>
            <person name="Eickbush T."/>
            <person name="Evans J.D."/>
            <person name="Filipski A."/>
            <person name="Findeiss S."/>
            <person name="Freyhult E."/>
            <person name="Fulton L."/>
            <person name="Fulton R."/>
            <person name="Garcia A.C."/>
            <person name="Gardiner A."/>
            <person name="Garfield D.A."/>
            <person name="Garvin B.E."/>
            <person name="Gibson G."/>
            <person name="Gilbert D."/>
            <person name="Gnerre S."/>
            <person name="Godfrey J."/>
            <person name="Good R."/>
            <person name="Gotea V."/>
            <person name="Gravely B."/>
            <person name="Greenberg A.J."/>
            <person name="Griffiths-Jones S."/>
            <person name="Gross S."/>
            <person name="Guigo R."/>
            <person name="Gustafson E.A."/>
            <person name="Haerty W."/>
            <person name="Hahn M.W."/>
            <person name="Halligan D.L."/>
            <person name="Halpern A.L."/>
            <person name="Halter G.M."/>
            <person name="Han M.V."/>
            <person name="Heger A."/>
            <person name="Hillier L."/>
            <person name="Hinrichs A.S."/>
            <person name="Holmes I."/>
            <person name="Hoskins R.A."/>
            <person name="Hubisz M.J."/>
            <person name="Hultmark D."/>
            <person name="Huntley M.A."/>
            <person name="Jaffe D.B."/>
            <person name="Jagadeeshan S."/>
            <person name="Jeck W.R."/>
            <person name="Johnson J."/>
            <person name="Jones C.D."/>
            <person name="Jordan W.C."/>
            <person name="Karpen G.H."/>
            <person name="Kataoka E."/>
            <person name="Keightley P.D."/>
            <person name="Kheradpour P."/>
            <person name="Kirkness E.F."/>
            <person name="Koerich L.B."/>
            <person name="Kristiansen K."/>
            <person name="Kudrna D."/>
            <person name="Kulathinal R.J."/>
            <person name="Kumar S."/>
            <person name="Kwok R."/>
            <person name="Lander E."/>
            <person name="Langley C.H."/>
            <person name="Lapoint R."/>
            <person name="Lazzaro B.P."/>
            <person name="Lee S.J."/>
            <person name="Levesque L."/>
            <person name="Li R."/>
            <person name="Lin C.F."/>
            <person name="Lin M.F."/>
            <person name="Lindblad-Toh K."/>
            <person name="Llopart A."/>
            <person name="Long M."/>
            <person name="Low L."/>
            <person name="Lozovsky E."/>
            <person name="Lu J."/>
            <person name="Luo M."/>
            <person name="Machado C.A."/>
            <person name="Makalowski W."/>
            <person name="Marzo M."/>
            <person name="Matsuda M."/>
            <person name="Matzkin L."/>
            <person name="McAllister B."/>
            <person name="McBride C.S."/>
            <person name="McKernan B."/>
            <person name="McKernan K."/>
            <person name="Mendez-Lago M."/>
            <person name="Minx P."/>
            <person name="Mollenhauer M.U."/>
            <person name="Montooth K."/>
            <person name="Mount S.M."/>
            <person name="Mu X."/>
            <person name="Myers E."/>
            <person name="Negre B."/>
            <person name="Newfeld S."/>
            <person name="Nielsen R."/>
            <person name="Noor M.A."/>
            <person name="O'Grady P."/>
            <person name="Pachter L."/>
            <person name="Papaceit M."/>
            <person name="Parisi M.J."/>
            <person name="Parisi M."/>
            <person name="Parts L."/>
            <person name="Pedersen J.S."/>
            <person name="Pesole G."/>
            <person name="Phillippy A.M."/>
            <person name="Ponting C.P."/>
            <person name="Pop M."/>
            <person name="Porcelli D."/>
            <person name="Powell J.R."/>
            <person name="Prohaska S."/>
            <person name="Pruitt K."/>
            <person name="Puig M."/>
            <person name="Quesneville H."/>
            <person name="Ram K.R."/>
            <person name="Rand D."/>
            <person name="Rasmussen M.D."/>
            <person name="Reed L.K."/>
            <person name="Reenan R."/>
            <person name="Reily A."/>
            <person name="Remington K.A."/>
            <person name="Rieger T.T."/>
            <person name="Ritchie M.G."/>
            <person name="Robin C."/>
            <person name="Rogers Y.H."/>
            <person name="Rohde C."/>
            <person name="Rozas J."/>
            <person name="Rubenfield M.J."/>
            <person name="Ruiz A."/>
            <person name="Russo S."/>
            <person name="Salzberg S.L."/>
            <person name="Sanchez-Gracia A."/>
            <person name="Saranga D.J."/>
            <person name="Sato H."/>
            <person name="Schaeffer S.W."/>
            <person name="Schatz M.C."/>
            <person name="Schlenke T."/>
            <person name="Schwartz R."/>
            <person name="Segarra C."/>
            <person name="Singh R.S."/>
            <person name="Sirot L."/>
            <person name="Sirota M."/>
            <person name="Sisneros N.B."/>
            <person name="Smith C.D."/>
            <person name="Smith T.F."/>
            <person name="Spieth J."/>
            <person name="Stage D.E."/>
            <person name="Stark A."/>
            <person name="Stephan W."/>
            <person name="Strausberg R.L."/>
            <person name="Strempel S."/>
            <person name="Sturgill D."/>
            <person name="Sutton G."/>
            <person name="Sutton G.G."/>
            <person name="Tao W."/>
            <person name="Teichmann S."/>
            <person name="Tobari Y.N."/>
            <person name="Tomimura Y."/>
            <person name="Tsolas J.M."/>
            <person name="Valente V.L."/>
            <person name="Venter E."/>
            <person name="Venter J.C."/>
            <person name="Vicario S."/>
            <person name="Vieira F.G."/>
            <person name="Vilella A.J."/>
            <person name="Villasante A."/>
            <person name="Walenz B."/>
            <person name="Wang J."/>
            <person name="Wasserman M."/>
            <person name="Watts T."/>
            <person name="Wilson D."/>
            <person name="Wilson R.K."/>
            <person name="Wing R.A."/>
            <person name="Wolfner M.F."/>
            <person name="Wong A."/>
            <person name="Wong G.K."/>
            <person name="Wu C.I."/>
            <person name="Wu G."/>
            <person name="Yamamoto D."/>
            <person name="Yang H.P."/>
            <person name="Yang S.P."/>
            <person name="Yorke J.A."/>
            <person name="Yoshida K."/>
            <person name="Zdobnov E."/>
            <person name="Zhang P."/>
            <person name="Zhang Y."/>
            <person name="Zimin A.V."/>
            <person name="Baldwin J."/>
            <person name="Abdouelleil A."/>
            <person name="Abdulkadir J."/>
            <person name="Abebe A."/>
            <person name="Abera B."/>
            <person name="Abreu J."/>
            <person name="Acer S.C."/>
            <person name="Aftuck L."/>
            <person name="Alexander A."/>
            <person name="An P."/>
            <person name="Anderson E."/>
            <person name="Anderson S."/>
            <person name="Arachi H."/>
            <person name="Azer M."/>
            <person name="Bachantsang P."/>
            <person name="Barry A."/>
            <person name="Bayul T."/>
            <person name="Berlin A."/>
            <person name="Bessette D."/>
            <person name="Bloom T."/>
            <person name="Blye J."/>
            <person name="Boguslavskiy L."/>
            <person name="Bonnet C."/>
            <person name="Boukhgalter B."/>
            <person name="Bourzgui I."/>
            <person name="Brown A."/>
            <person name="Cahill P."/>
            <person name="Channer S."/>
            <person name="Cheshatsang Y."/>
            <person name="Chuda L."/>
            <person name="Citroen M."/>
            <person name="Collymore A."/>
            <person name="Cooke P."/>
            <person name="Costello M."/>
            <person name="D'Aco K."/>
            <person name="Daza R."/>
            <person name="De Haan G."/>
            <person name="DeGray S."/>
            <person name="DeMaso C."/>
            <person name="Dhargay N."/>
            <person name="Dooley K."/>
            <person name="Dooley E."/>
            <person name="Doricent M."/>
            <person name="Dorje P."/>
            <person name="Dorjee K."/>
            <person name="Dupes A."/>
            <person name="Elong R."/>
            <person name="Falk J."/>
            <person name="Farina A."/>
            <person name="Faro S."/>
            <person name="Ferguson D."/>
            <person name="Fisher S."/>
            <person name="Foley C.D."/>
            <person name="Franke A."/>
            <person name="Friedrich D."/>
            <person name="Gadbois L."/>
            <person name="Gearin G."/>
            <person name="Gearin C.R."/>
            <person name="Giannoukos G."/>
            <person name="Goode T."/>
            <person name="Graham J."/>
            <person name="Grandbois E."/>
            <person name="Grewal S."/>
            <person name="Gyaltsen K."/>
            <person name="Hafez N."/>
            <person name="Hagos B."/>
            <person name="Hall J."/>
            <person name="Henson C."/>
            <person name="Hollinger A."/>
            <person name="Honan T."/>
            <person name="Huard M.D."/>
            <person name="Hughes L."/>
            <person name="Hurhula B."/>
            <person name="Husby M.E."/>
            <person name="Kamat A."/>
            <person name="Kanga B."/>
            <person name="Kashin S."/>
            <person name="Khazanovich D."/>
            <person name="Kisner P."/>
            <person name="Lance K."/>
            <person name="Lara M."/>
            <person name="Lee W."/>
            <person name="Lennon N."/>
            <person name="Letendre F."/>
            <person name="LeVine R."/>
            <person name="Lipovsky A."/>
            <person name="Liu X."/>
            <person name="Liu J."/>
            <person name="Liu S."/>
            <person name="Lokyitsang T."/>
            <person name="Lokyitsang Y."/>
            <person name="Lubonja R."/>
            <person name="Lui A."/>
            <person name="MacDonald P."/>
            <person name="Magnisalis V."/>
            <person name="Maru K."/>
            <person name="Matthews C."/>
            <person name="McCusker W."/>
            <person name="McDonough S."/>
            <person name="Mehta T."/>
            <person name="Meldrim J."/>
            <person name="Meneus L."/>
            <person name="Mihai O."/>
            <person name="Mihalev A."/>
            <person name="Mihova T."/>
            <person name="Mittelman R."/>
            <person name="Mlenga V."/>
            <person name="Montmayeur A."/>
            <person name="Mulrain L."/>
            <person name="Navidi A."/>
            <person name="Naylor J."/>
            <person name="Negash T."/>
            <person name="Nguyen T."/>
            <person name="Nguyen N."/>
            <person name="Nicol R."/>
            <person name="Norbu C."/>
            <person name="Norbu N."/>
            <person name="Novod N."/>
            <person name="O'Neill B."/>
            <person name="Osman S."/>
            <person name="Markiewicz E."/>
            <person name="Oyono O.L."/>
            <person name="Patti C."/>
            <person name="Phunkhang P."/>
            <person name="Pierre F."/>
            <person name="Priest M."/>
            <person name="Raghuraman S."/>
            <person name="Rege F."/>
            <person name="Reyes R."/>
            <person name="Rise C."/>
            <person name="Rogov P."/>
            <person name="Ross K."/>
            <person name="Ryan E."/>
            <person name="Settipalli S."/>
            <person name="Shea T."/>
            <person name="Sherpa N."/>
            <person name="Shi L."/>
            <person name="Shih D."/>
            <person name="Sparrow T."/>
            <person name="Spaulding J."/>
            <person name="Stalker J."/>
            <person name="Stange-Thomann N."/>
            <person name="Stavropoulos S."/>
            <person name="Stone C."/>
            <person name="Strader C."/>
            <person name="Tesfaye S."/>
            <person name="Thomson T."/>
            <person name="Thoulutsang Y."/>
            <person name="Thoulutsang D."/>
            <person name="Topham K."/>
            <person name="Topping I."/>
            <person name="Tsamla T."/>
            <person name="Vassiliev H."/>
            <person name="Vo A."/>
            <person name="Wangchuk T."/>
            <person name="Wangdi T."/>
            <person name="Weiand M."/>
            <person name="Wilkinson J."/>
            <person name="Wilson A."/>
            <person name="Yadav S."/>
            <person name="Young G."/>
            <person name="Yu Q."/>
            <person name="Zembek L."/>
            <person name="Zhong D."/>
            <person name="Zimmer A."/>
            <person name="Zwirko Z."/>
            <person name="Jaffe D.B."/>
            <person name="Alvarez P."/>
            <person name="Brockman W."/>
            <person name="Butler J."/>
            <person name="Chin C."/>
            <person name="Gnerre S."/>
            <person name="Grabherr M."/>
            <person name="Kleber M."/>
            <person name="Mauceli E."/>
            <person name="MacCallum I."/>
        </authorList>
    </citation>
    <scope>NUCLEOTIDE SEQUENCE [LARGE SCALE GENOMIC DNA]</scope>
    <source>
        <strain evidence="3">Tucson 15081-1352.22</strain>
    </source>
</reference>
<feature type="chain" id="PRO_5006387956" description="Acp3" evidence="1">
    <location>
        <begin position="22"/>
        <end position="74"/>
    </location>
</feature>
<dbReference type="KEGG" id="dmo:Dmoj_GI25661"/>
<dbReference type="InParanoid" id="A0A0Q9XHD0"/>
<evidence type="ECO:0000256" key="1">
    <source>
        <dbReference type="SAM" id="SignalP"/>
    </source>
</evidence>
<sequence length="74" mass="8179">MATMFLYTFLLFQIFFYAVCSAGDAPKSGTDELKFGEEATEDPSDVTAPYTDWDDGYTVWVPSLLDPGFGHPGK</sequence>